<dbReference type="Gene3D" id="3.90.215.10">
    <property type="entry name" value="Gamma Fibrinogen, chain A, domain 1"/>
    <property type="match status" value="1"/>
</dbReference>
<evidence type="ECO:0000313" key="7">
    <source>
        <dbReference type="EMBL" id="KAK2553101.1"/>
    </source>
</evidence>
<keyword evidence="4" id="KW-1015">Disulfide bond</keyword>
<dbReference type="InterPro" id="IPR014716">
    <property type="entry name" value="Fibrinogen_a/b/g_C_1"/>
</dbReference>
<dbReference type="GO" id="GO:0046872">
    <property type="term" value="F:metal ion binding"/>
    <property type="evidence" value="ECO:0007669"/>
    <property type="project" value="UniProtKB-KW"/>
</dbReference>
<evidence type="ECO:0000256" key="6">
    <source>
        <dbReference type="SAM" id="SignalP"/>
    </source>
</evidence>
<dbReference type="InterPro" id="IPR036056">
    <property type="entry name" value="Fibrinogen-like_C"/>
</dbReference>
<dbReference type="PANTHER" id="PTHR16146:SF46">
    <property type="entry name" value="INTELECTIN-1A-RELATED"/>
    <property type="match status" value="1"/>
</dbReference>
<keyword evidence="6" id="KW-0732">Signal</keyword>
<keyword evidence="1" id="KW-0479">Metal-binding</keyword>
<keyword evidence="3" id="KW-0106">Calcium</keyword>
<sequence length="367" mass="39277">MRIFEAFSVLIWFASLVSSTYGEKEDMHKRSYTVNPGKILFCPSARAGPPGPPGPPGLPGRDGRDGRDCPPCNCGGGAPAAPLPPVESPCPGPSPLLPQGPSTGGPAEGLGSLHNPAKSCDDILTSIPGTQSGVYWFQAARGRPYQTHCEMITSSCDQETGGWTLVARIHGMSGDFSPTSPLWANEDVISPWDAADLTRTTSMKNPGWFSVSNSAVRVCYSGPRSDCASFTHNRGLTLTQFFGTQFAVEVEEEYTFETLMKKFGKHLDLGHLKTEWCGLNLGNLCNLIADPNNNPGTHICRIGCIGDTSLPRSPNGCNPDDYALGIGVSSCNSPGGCHGRVSTTSSLHYSMYSHYGDYQQTAFIYVK</sequence>
<dbReference type="GO" id="GO:0005615">
    <property type="term" value="C:extracellular space"/>
    <property type="evidence" value="ECO:0007669"/>
    <property type="project" value="TreeGrafter"/>
</dbReference>
<organism evidence="7 8">
    <name type="scientific">Acropora cervicornis</name>
    <name type="common">Staghorn coral</name>
    <dbReference type="NCBI Taxonomy" id="6130"/>
    <lineage>
        <taxon>Eukaryota</taxon>
        <taxon>Metazoa</taxon>
        <taxon>Cnidaria</taxon>
        <taxon>Anthozoa</taxon>
        <taxon>Hexacorallia</taxon>
        <taxon>Scleractinia</taxon>
        <taxon>Astrocoeniina</taxon>
        <taxon>Acroporidae</taxon>
        <taxon>Acropora</taxon>
    </lineage>
</organism>
<dbReference type="SUPFAM" id="SSF56496">
    <property type="entry name" value="Fibrinogen C-terminal domain-like"/>
    <property type="match status" value="1"/>
</dbReference>
<gene>
    <name evidence="7" type="ORF">P5673_025550</name>
</gene>
<evidence type="ECO:0000256" key="2">
    <source>
        <dbReference type="ARBA" id="ARBA00022734"/>
    </source>
</evidence>
<keyword evidence="8" id="KW-1185">Reference proteome</keyword>
<dbReference type="GO" id="GO:0070492">
    <property type="term" value="F:oligosaccharide binding"/>
    <property type="evidence" value="ECO:0007669"/>
    <property type="project" value="TreeGrafter"/>
</dbReference>
<dbReference type="EMBL" id="JARQWQ010000080">
    <property type="protein sequence ID" value="KAK2553101.1"/>
    <property type="molecule type" value="Genomic_DNA"/>
</dbReference>
<evidence type="ECO:0000256" key="5">
    <source>
        <dbReference type="SAM" id="MobiDB-lite"/>
    </source>
</evidence>
<reference evidence="7" key="2">
    <citation type="journal article" date="2023" name="Science">
        <title>Genomic signatures of disease resistance in endangered staghorn corals.</title>
        <authorList>
            <person name="Vollmer S.V."/>
            <person name="Selwyn J.D."/>
            <person name="Despard B.A."/>
            <person name="Roesel C.L."/>
        </authorList>
    </citation>
    <scope>NUCLEOTIDE SEQUENCE</scope>
    <source>
        <strain evidence="7">K2</strain>
    </source>
</reference>
<evidence type="ECO:0000256" key="4">
    <source>
        <dbReference type="ARBA" id="ARBA00023157"/>
    </source>
</evidence>
<dbReference type="PANTHER" id="PTHR16146">
    <property type="entry name" value="INTELECTIN"/>
    <property type="match status" value="1"/>
</dbReference>
<evidence type="ECO:0000256" key="1">
    <source>
        <dbReference type="ARBA" id="ARBA00022723"/>
    </source>
</evidence>
<feature type="compositionally biased region" description="Pro residues" evidence="5">
    <location>
        <begin position="85"/>
        <end position="98"/>
    </location>
</feature>
<protein>
    <submittedName>
        <fullName evidence="7">Uncharacterized protein</fullName>
    </submittedName>
</protein>
<keyword evidence="2" id="KW-0430">Lectin</keyword>
<comment type="caution">
    <text evidence="7">The sequence shown here is derived from an EMBL/GenBank/DDBJ whole genome shotgun (WGS) entry which is preliminary data.</text>
</comment>
<accession>A0AAD9Q2D5</accession>
<feature type="region of interest" description="Disordered" evidence="5">
    <location>
        <begin position="85"/>
        <end position="115"/>
    </location>
</feature>
<feature type="compositionally biased region" description="Pro residues" evidence="5">
    <location>
        <begin position="49"/>
        <end position="58"/>
    </location>
</feature>
<feature type="signal peptide" evidence="6">
    <location>
        <begin position="1"/>
        <end position="22"/>
    </location>
</feature>
<dbReference type="AlphaFoldDB" id="A0AAD9Q2D5"/>
<dbReference type="NCBIfam" id="NF040941">
    <property type="entry name" value="GGGWT_bact"/>
    <property type="match status" value="1"/>
</dbReference>
<proteinExistence type="predicted"/>
<evidence type="ECO:0000256" key="3">
    <source>
        <dbReference type="ARBA" id="ARBA00022837"/>
    </source>
</evidence>
<name>A0AAD9Q2D5_ACRCE</name>
<reference evidence="7" key="1">
    <citation type="journal article" date="2023" name="G3 (Bethesda)">
        <title>Whole genome assembly and annotation of the endangered Caribbean coral Acropora cervicornis.</title>
        <authorList>
            <person name="Selwyn J.D."/>
            <person name="Vollmer S.V."/>
        </authorList>
    </citation>
    <scope>NUCLEOTIDE SEQUENCE</scope>
    <source>
        <strain evidence="7">K2</strain>
    </source>
</reference>
<feature type="region of interest" description="Disordered" evidence="5">
    <location>
        <begin position="43"/>
        <end position="64"/>
    </location>
</feature>
<evidence type="ECO:0000313" key="8">
    <source>
        <dbReference type="Proteomes" id="UP001249851"/>
    </source>
</evidence>
<dbReference type="Proteomes" id="UP001249851">
    <property type="component" value="Unassembled WGS sequence"/>
</dbReference>
<feature type="chain" id="PRO_5041957287" evidence="6">
    <location>
        <begin position="23"/>
        <end position="367"/>
    </location>
</feature>